<dbReference type="InterPro" id="IPR003892">
    <property type="entry name" value="CUE"/>
</dbReference>
<dbReference type="InterPro" id="IPR009060">
    <property type="entry name" value="UBA-like_sf"/>
</dbReference>
<feature type="domain" description="CUE" evidence="2">
    <location>
        <begin position="96"/>
        <end position="139"/>
    </location>
</feature>
<evidence type="ECO:0000259" key="2">
    <source>
        <dbReference type="PROSITE" id="PS51140"/>
    </source>
</evidence>
<evidence type="ECO:0000313" key="4">
    <source>
        <dbReference type="Proteomes" id="UP001629113"/>
    </source>
</evidence>
<dbReference type="InterPro" id="IPR011333">
    <property type="entry name" value="SKP1/BTB/POZ_sf"/>
</dbReference>
<accession>A0ABR4PKN2</accession>
<dbReference type="PROSITE" id="PS51140">
    <property type="entry name" value="CUE"/>
    <property type="match status" value="1"/>
</dbReference>
<evidence type="ECO:0000313" key="3">
    <source>
        <dbReference type="EMBL" id="KAL3423901.1"/>
    </source>
</evidence>
<feature type="compositionally biased region" description="Polar residues" evidence="1">
    <location>
        <begin position="14"/>
        <end position="28"/>
    </location>
</feature>
<dbReference type="EMBL" id="JBFCZG010000004">
    <property type="protein sequence ID" value="KAL3423901.1"/>
    <property type="molecule type" value="Genomic_DNA"/>
</dbReference>
<name>A0ABR4PKN2_9HELO</name>
<keyword evidence="4" id="KW-1185">Reference proteome</keyword>
<feature type="region of interest" description="Disordered" evidence="1">
    <location>
        <begin position="326"/>
        <end position="358"/>
    </location>
</feature>
<sequence>MSDQPGNGMAFINPSGSGVSTGVVTPQTPRKPAGNRVRFFTPTSSQDVRILTPATGSQAPSSDFEMESDFDCVLTPEDSGSPVSSPFPVTSQETTLVQEGVEKLKAVFPAIDPSVIKEALVACKYDTNRAVHKLLDNSTRKGVLDDTQMARASATELSSETQNSSLSAPVLVPGTPEHPIQLTTPSAPLGGVMMADSDECSDYGEVLVGGCEFDWTMANSYNSKPVPRTFPGLEDPFIDSSTDARHVKTEQVDLETFLGASHESHKPTKEVKMADVDRLRRMLPRVNQDCAIRTLNEFDGDFDRAHKSLLKQRGIDCENFQDRKTVRREVNRVSNPSPDRDRGRDRRSKKNKKDVDEEASKLKPAGVWVEEYLNRDQELVKVVLGSKQEFRDVPKKLLTENSRVFQEALAALATQGPGVQTLEISDVSPEAFDLLIQWLVCKNIMPVPLFTEFDGDAITAYIDFVLLAHGFEIDGPALLAEKKLAEILISSPEALKGEHIVKTYQLPKNHRICKLIVKAAVKPFVLSQEARDSLTDDEDGDMDVVMNESNYITSLMNESDEEEVSRKIAFGRAKFPFQREFDTIDRFKVELLTRANAVMTKGVHVTSGKGRYKRTSVTFVDPLDGEFFVVRRN</sequence>
<dbReference type="Pfam" id="PF02845">
    <property type="entry name" value="CUE"/>
    <property type="match status" value="1"/>
</dbReference>
<comment type="caution">
    <text evidence="3">The sequence shown here is derived from an EMBL/GenBank/DDBJ whole genome shotgun (WGS) entry which is preliminary data.</text>
</comment>
<dbReference type="CDD" id="cd14279">
    <property type="entry name" value="CUE"/>
    <property type="match status" value="1"/>
</dbReference>
<reference evidence="3 4" key="1">
    <citation type="submission" date="2024-06" db="EMBL/GenBank/DDBJ databases">
        <title>Complete genome of Phlyctema vagabunda strain 19-DSS-EL-015.</title>
        <authorList>
            <person name="Fiorenzani C."/>
        </authorList>
    </citation>
    <scope>NUCLEOTIDE SEQUENCE [LARGE SCALE GENOMIC DNA]</scope>
    <source>
        <strain evidence="3 4">19-DSS-EL-015</strain>
    </source>
</reference>
<dbReference type="Gene3D" id="1.10.8.10">
    <property type="entry name" value="DNA helicase RuvA subunit, C-terminal domain"/>
    <property type="match status" value="1"/>
</dbReference>
<dbReference type="Gene3D" id="3.30.710.10">
    <property type="entry name" value="Potassium Channel Kv1.1, Chain A"/>
    <property type="match status" value="1"/>
</dbReference>
<proteinExistence type="predicted"/>
<evidence type="ECO:0000256" key="1">
    <source>
        <dbReference type="SAM" id="MobiDB-lite"/>
    </source>
</evidence>
<dbReference type="Proteomes" id="UP001629113">
    <property type="component" value="Unassembled WGS sequence"/>
</dbReference>
<protein>
    <recommendedName>
        <fullName evidence="2">CUE domain-containing protein</fullName>
    </recommendedName>
</protein>
<organism evidence="3 4">
    <name type="scientific">Phlyctema vagabunda</name>
    <dbReference type="NCBI Taxonomy" id="108571"/>
    <lineage>
        <taxon>Eukaryota</taxon>
        <taxon>Fungi</taxon>
        <taxon>Dikarya</taxon>
        <taxon>Ascomycota</taxon>
        <taxon>Pezizomycotina</taxon>
        <taxon>Leotiomycetes</taxon>
        <taxon>Helotiales</taxon>
        <taxon>Dermateaceae</taxon>
        <taxon>Phlyctema</taxon>
    </lineage>
</organism>
<gene>
    <name evidence="3" type="ORF">PVAG01_05648</name>
</gene>
<feature type="region of interest" description="Disordered" evidence="1">
    <location>
        <begin position="1"/>
        <end position="64"/>
    </location>
</feature>
<dbReference type="SUPFAM" id="SSF46934">
    <property type="entry name" value="UBA-like"/>
    <property type="match status" value="1"/>
</dbReference>